<dbReference type="InterPro" id="IPR027417">
    <property type="entry name" value="P-loop_NTPase"/>
</dbReference>
<dbReference type="PANTHER" id="PTHR32309">
    <property type="entry name" value="TYROSINE-PROTEIN KINASE"/>
    <property type="match status" value="1"/>
</dbReference>
<evidence type="ECO:0000313" key="2">
    <source>
        <dbReference type="Proteomes" id="UP000092528"/>
    </source>
</evidence>
<dbReference type="PATRIC" id="fig|45658.7.peg.1370"/>
<dbReference type="PANTHER" id="PTHR32309:SF13">
    <property type="entry name" value="FERRIC ENTEROBACTIN TRANSPORT PROTEIN FEPE"/>
    <property type="match status" value="1"/>
</dbReference>
<reference evidence="1 2" key="1">
    <citation type="submission" date="2016-07" db="EMBL/GenBank/DDBJ databases">
        <title>Genome sequencing of Vibrio scophthalmi strain VS-05, an isolated from Paralichthys olivaceus.</title>
        <authorList>
            <person name="Han H.-J."/>
        </authorList>
    </citation>
    <scope>NUCLEOTIDE SEQUENCE [LARGE SCALE GENOMIC DNA]</scope>
    <source>
        <strain evidence="1 2">VS-05</strain>
    </source>
</reference>
<dbReference type="EMBL" id="CP016414">
    <property type="protein sequence ID" value="ANU36519.1"/>
    <property type="molecule type" value="Genomic_DNA"/>
</dbReference>
<accession>A0A1C7FBU0</accession>
<dbReference type="InterPro" id="IPR050445">
    <property type="entry name" value="Bact_polysacc_biosynth/exp"/>
</dbReference>
<proteinExistence type="predicted"/>
<sequence>MIPATHNEIEQIYLAAEQQQSRSICVTACHSGDGVTSVATALAERYLLAGQSTLLVDLNLFRSNFQSSLLPGQPSDNPISWLEQLDSRRVFTGIVKPTLQSDIVNYRNPLYLEKKIETWLLEFDRVIVDTSPLLQVNRGNISAQCVAQACQHTLLVVLGARTRENQLSMAMELLNRSESTLIGCVINSKYQPTLAQEMVRELNRFKWIPKRWRDNWITKLLNHELLTLIA</sequence>
<dbReference type="AlphaFoldDB" id="A0A1C7FBU0"/>
<dbReference type="GeneID" id="96873631"/>
<organism evidence="1 2">
    <name type="scientific">Vibrio scophthalmi</name>
    <dbReference type="NCBI Taxonomy" id="45658"/>
    <lineage>
        <taxon>Bacteria</taxon>
        <taxon>Pseudomonadati</taxon>
        <taxon>Pseudomonadota</taxon>
        <taxon>Gammaproteobacteria</taxon>
        <taxon>Vibrionales</taxon>
        <taxon>Vibrionaceae</taxon>
        <taxon>Vibrio</taxon>
    </lineage>
</organism>
<dbReference type="Gene3D" id="3.40.50.300">
    <property type="entry name" value="P-loop containing nucleotide triphosphate hydrolases"/>
    <property type="match status" value="1"/>
</dbReference>
<name>A0A1C7FBU0_9VIBR</name>
<dbReference type="STRING" id="45658.VSVS12_01770"/>
<dbReference type="RefSeq" id="WP_005599138.1">
    <property type="nucleotide sequence ID" value="NZ_CP016414.1"/>
</dbReference>
<dbReference type="GO" id="GO:0005886">
    <property type="term" value="C:plasma membrane"/>
    <property type="evidence" value="ECO:0007669"/>
    <property type="project" value="TreeGrafter"/>
</dbReference>
<evidence type="ECO:0008006" key="3">
    <source>
        <dbReference type="Google" id="ProtNLM"/>
    </source>
</evidence>
<evidence type="ECO:0000313" key="1">
    <source>
        <dbReference type="EMBL" id="ANU36519.1"/>
    </source>
</evidence>
<protein>
    <recommendedName>
        <fullName evidence="3">Non-specific protein-tyrosine kinase</fullName>
    </recommendedName>
</protein>
<dbReference type="SUPFAM" id="SSF52540">
    <property type="entry name" value="P-loop containing nucleoside triphosphate hydrolases"/>
    <property type="match status" value="1"/>
</dbReference>
<keyword evidence="2" id="KW-1185">Reference proteome</keyword>
<gene>
    <name evidence="1" type="ORF">VSVS05_01392</name>
</gene>
<dbReference type="GO" id="GO:0004713">
    <property type="term" value="F:protein tyrosine kinase activity"/>
    <property type="evidence" value="ECO:0007669"/>
    <property type="project" value="TreeGrafter"/>
</dbReference>
<dbReference type="Proteomes" id="UP000092528">
    <property type="component" value="Chromosome 1"/>
</dbReference>